<comment type="caution">
    <text evidence="2">The sequence shown here is derived from an EMBL/GenBank/DDBJ whole genome shotgun (WGS) entry which is preliminary data.</text>
</comment>
<feature type="compositionally biased region" description="Polar residues" evidence="1">
    <location>
        <begin position="67"/>
        <end position="76"/>
    </location>
</feature>
<feature type="region of interest" description="Disordered" evidence="1">
    <location>
        <begin position="67"/>
        <end position="103"/>
    </location>
</feature>
<keyword evidence="3" id="KW-1185">Reference proteome</keyword>
<dbReference type="Proteomes" id="UP000027822">
    <property type="component" value="Unassembled WGS sequence"/>
</dbReference>
<protein>
    <submittedName>
        <fullName evidence="2">Uncharacterized protein</fullName>
    </submittedName>
</protein>
<dbReference type="RefSeq" id="WP_034640974.1">
    <property type="nucleotide sequence ID" value="NZ_CBCSJC010000006.1"/>
</dbReference>
<dbReference type="EMBL" id="JOTN01000014">
    <property type="protein sequence ID" value="KEK18458.1"/>
    <property type="molecule type" value="Genomic_DNA"/>
</dbReference>
<accession>A0A073K8A7</accession>
<dbReference type="eggNOG" id="ENOG5030E9P">
    <property type="taxonomic scope" value="Bacteria"/>
</dbReference>
<dbReference type="STRING" id="574376.BAMA_05405"/>
<gene>
    <name evidence="2" type="ORF">BAMA_05405</name>
</gene>
<name>A0A073K8A7_9BACI</name>
<proteinExistence type="predicted"/>
<reference evidence="2 3" key="1">
    <citation type="submission" date="2014-06" db="EMBL/GenBank/DDBJ databases">
        <title>Draft genome sequence of Bacillus manliponensis JCM 15802 (MCCC 1A00708).</title>
        <authorList>
            <person name="Lai Q."/>
            <person name="Liu Y."/>
            <person name="Shao Z."/>
        </authorList>
    </citation>
    <scope>NUCLEOTIDE SEQUENCE [LARGE SCALE GENOMIC DNA]</scope>
    <source>
        <strain evidence="2 3">JCM 15802</strain>
    </source>
</reference>
<sequence length="103" mass="10622">MGACIKEFVIVNNYGNLLTGDNLRDTSFTATKTYSGAGGPACIDIVVVIGDTNKVCLKPGDTVTTTITRGGNEQSVNGNGDNNGMTGTLQSAPNTDSMDYPGI</sequence>
<evidence type="ECO:0000313" key="2">
    <source>
        <dbReference type="EMBL" id="KEK18458.1"/>
    </source>
</evidence>
<dbReference type="AlphaFoldDB" id="A0A073K8A7"/>
<organism evidence="2 3">
    <name type="scientific">Bacillus manliponensis</name>
    <dbReference type="NCBI Taxonomy" id="574376"/>
    <lineage>
        <taxon>Bacteria</taxon>
        <taxon>Bacillati</taxon>
        <taxon>Bacillota</taxon>
        <taxon>Bacilli</taxon>
        <taxon>Bacillales</taxon>
        <taxon>Bacillaceae</taxon>
        <taxon>Bacillus</taxon>
        <taxon>Bacillus cereus group</taxon>
    </lineage>
</organism>
<evidence type="ECO:0000256" key="1">
    <source>
        <dbReference type="SAM" id="MobiDB-lite"/>
    </source>
</evidence>
<dbReference type="OrthoDB" id="2928498at2"/>
<evidence type="ECO:0000313" key="3">
    <source>
        <dbReference type="Proteomes" id="UP000027822"/>
    </source>
</evidence>
<feature type="compositionally biased region" description="Low complexity" evidence="1">
    <location>
        <begin position="77"/>
        <end position="88"/>
    </location>
</feature>